<evidence type="ECO:0000256" key="1">
    <source>
        <dbReference type="SAM" id="Phobius"/>
    </source>
</evidence>
<evidence type="ECO:0008006" key="4">
    <source>
        <dbReference type="Google" id="ProtNLM"/>
    </source>
</evidence>
<keyword evidence="1" id="KW-0472">Membrane</keyword>
<sequence length="161" mass="19562">MIKNYRVNINGGYIFLGFFYIVYQILGSIFTYTPLLYGLFFCYMIYLLEQSQKTFNKLDFRWYFSLFFLFFTDITYDFFIFSSWIAFALFYYICADWIKTSLKMEKLIPVAFVLCAYFFIFLLDFIFSYMNNQHFKTLSFGYLISIAIECFLAYVFFRGKI</sequence>
<keyword evidence="1" id="KW-0812">Transmembrane</keyword>
<keyword evidence="3" id="KW-1185">Reference proteome</keyword>
<evidence type="ECO:0000313" key="3">
    <source>
        <dbReference type="Proteomes" id="UP000309584"/>
    </source>
</evidence>
<keyword evidence="1" id="KW-1133">Transmembrane helix</keyword>
<dbReference type="RefSeq" id="WP_137624199.1">
    <property type="nucleotide sequence ID" value="NZ_NXLY01000011.1"/>
</dbReference>
<feature type="transmembrane region" description="Helical" evidence="1">
    <location>
        <begin position="107"/>
        <end position="127"/>
    </location>
</feature>
<dbReference type="EMBL" id="NXLY01000011">
    <property type="protein sequence ID" value="TKX33630.1"/>
    <property type="molecule type" value="Genomic_DNA"/>
</dbReference>
<feature type="transmembrane region" description="Helical" evidence="1">
    <location>
        <begin position="139"/>
        <end position="157"/>
    </location>
</feature>
<comment type="caution">
    <text evidence="2">The sequence shown here is derived from an EMBL/GenBank/DDBJ whole genome shotgun (WGS) entry which is preliminary data.</text>
</comment>
<feature type="transmembrane region" description="Helical" evidence="1">
    <location>
        <begin position="29"/>
        <end position="48"/>
    </location>
</feature>
<proteinExistence type="predicted"/>
<organism evidence="2 3">
    <name type="scientific">Campylobacter taeniopygiae</name>
    <dbReference type="NCBI Taxonomy" id="2510188"/>
    <lineage>
        <taxon>Bacteria</taxon>
        <taxon>Pseudomonadati</taxon>
        <taxon>Campylobacterota</taxon>
        <taxon>Epsilonproteobacteria</taxon>
        <taxon>Campylobacterales</taxon>
        <taxon>Campylobacteraceae</taxon>
        <taxon>Campylobacter</taxon>
    </lineage>
</organism>
<accession>A0ABY2THP7</accession>
<reference evidence="2 3" key="1">
    <citation type="submission" date="2018-05" db="EMBL/GenBank/DDBJ databases">
        <title>Novel Campyloabacter and Helicobacter Species and Strains.</title>
        <authorList>
            <person name="Mannion A.J."/>
            <person name="Shen Z."/>
            <person name="Fox J.G."/>
        </authorList>
    </citation>
    <scope>NUCLEOTIDE SEQUENCE [LARGE SCALE GENOMIC DNA]</scope>
    <source>
        <strain evidence="3">MIT10-5678</strain>
    </source>
</reference>
<dbReference type="Proteomes" id="UP000309584">
    <property type="component" value="Unassembled WGS sequence"/>
</dbReference>
<gene>
    <name evidence="2" type="ORF">CQA75_06450</name>
</gene>
<feature type="transmembrane region" description="Helical" evidence="1">
    <location>
        <begin position="60"/>
        <end position="87"/>
    </location>
</feature>
<evidence type="ECO:0000313" key="2">
    <source>
        <dbReference type="EMBL" id="TKX33630.1"/>
    </source>
</evidence>
<protein>
    <recommendedName>
        <fullName evidence="4">Integral membrane protein</fullName>
    </recommendedName>
</protein>
<name>A0ABY2THP7_9BACT</name>